<dbReference type="PROSITE" id="PS50088">
    <property type="entry name" value="ANK_REPEAT"/>
    <property type="match status" value="14"/>
</dbReference>
<dbReference type="Pfam" id="PF00023">
    <property type="entry name" value="Ank"/>
    <property type="match status" value="4"/>
</dbReference>
<keyword evidence="2 3" id="KW-0040">ANK repeat</keyword>
<keyword evidence="4" id="KW-0812">Transmembrane</keyword>
<organism evidence="5">
    <name type="scientific">Amphimedon queenslandica</name>
    <name type="common">Sponge</name>
    <dbReference type="NCBI Taxonomy" id="400682"/>
    <lineage>
        <taxon>Eukaryota</taxon>
        <taxon>Metazoa</taxon>
        <taxon>Porifera</taxon>
        <taxon>Demospongiae</taxon>
        <taxon>Heteroscleromorpha</taxon>
        <taxon>Haplosclerida</taxon>
        <taxon>Niphatidae</taxon>
        <taxon>Amphimedon</taxon>
    </lineage>
</organism>
<evidence type="ECO:0000256" key="4">
    <source>
        <dbReference type="SAM" id="Phobius"/>
    </source>
</evidence>
<feature type="repeat" description="ANK" evidence="3">
    <location>
        <begin position="1103"/>
        <end position="1135"/>
    </location>
</feature>
<evidence type="ECO:0000256" key="1">
    <source>
        <dbReference type="ARBA" id="ARBA00022737"/>
    </source>
</evidence>
<dbReference type="PANTHER" id="PTHR24126:SF14">
    <property type="entry name" value="ANK_REP_REGION DOMAIN-CONTAINING PROTEIN"/>
    <property type="match status" value="1"/>
</dbReference>
<dbReference type="PROSITE" id="PS50297">
    <property type="entry name" value="ANK_REP_REGION"/>
    <property type="match status" value="14"/>
</dbReference>
<name>A0A1X7TPW6_AMPQE</name>
<dbReference type="PANTHER" id="PTHR24126">
    <property type="entry name" value="ANKYRIN REPEAT, PH AND SEC7 DOMAIN CONTAINING PROTEIN SECG-RELATED"/>
    <property type="match status" value="1"/>
</dbReference>
<keyword evidence="4" id="KW-1133">Transmembrane helix</keyword>
<feature type="repeat" description="ANK" evidence="3">
    <location>
        <begin position="1169"/>
        <end position="1201"/>
    </location>
</feature>
<evidence type="ECO:0000313" key="5">
    <source>
        <dbReference type="EnsemblMetazoa" id="Aqu2.1.17123_001"/>
    </source>
</evidence>
<keyword evidence="4" id="KW-0472">Membrane</keyword>
<dbReference type="SMART" id="SM00248">
    <property type="entry name" value="ANK"/>
    <property type="match status" value="15"/>
</dbReference>
<dbReference type="InterPro" id="IPR002110">
    <property type="entry name" value="Ankyrin_rpt"/>
</dbReference>
<evidence type="ECO:0000256" key="3">
    <source>
        <dbReference type="PROSITE-ProRule" id="PRU00023"/>
    </source>
</evidence>
<feature type="repeat" description="ANK" evidence="3">
    <location>
        <begin position="1235"/>
        <end position="1267"/>
    </location>
</feature>
<accession>A0A1X7TPW6</accession>
<protein>
    <submittedName>
        <fullName evidence="5">Uncharacterized protein</fullName>
    </submittedName>
</protein>
<sequence length="1459" mass="163873">MIDLCQWRARIGSWNCSRHLRQPSACTSTGNTYCGTDRASTGNTAQVKTPRLVLSIFCLLILLFISGDVELNPGPTLTDKPTKDELVELLSSSKFTAGTWEQFVCCLPNMTQDIITGIKERGSIEEDAMSAVAQRCFDNNPDITWSIIRTSLLNANEHILAQQILTDSNKKGTKVDATVTVETTLRKHFASLFYATEDCLESVTVEFFSKSLISRDVRKSPSFYKIANEFVALLFFCEEDMAELEENCRNFVHCLAKAGGPAKDAAIALAEDWEHEVLNKHNLKWSLIVGIETSTDLSIPSKISLSIDDEKPQELEYFFKEFLSLMLDIRKYYNKHYNVKDIAGFVTDYLEKRPTTELLTNCKDINSLFELVRPHYSFFDFDLLEYLAKQFPLKKDRKLELKFNSYVQKLQQFKNSTSIEQMKDAIKLVPLPHEASEVQCKIVIKLTGAWEKKTVENLKIIIEYLDAERARLVEIDEGSIVVTFLALSTSQSLIDKVQNKSQFIQYLGIFEIIINDEVIINREEDVKFTFEDSLLHVINHIDSDSEYERVALLLIELKINLNYQNTDGQTALMLASEGGHIEIFKSLLRNSANPFQLSANGRYIGLNYLACTALSQHIYKSIGGTKIIPRGDTSVEDMLEMAVKERGVSSHFYEPFTYVIENNLKEKFQWLQDCFCALNSSFLDAATNILSSKALVAETKQHFLSYIKKDATGEDAHQLVQLLQPHYSCLNINLLTKPCTITEPIKEQVEEYNTNLKMFKDTTSLLELAMMTKGMQYPDDDGCSKLILRLNKPWCSRTITDLNKMETFYLSPISSFITLQNIGVFEAMIDDIPIMMEDEDKSFTFEAALQEAHQTNNEKLLLFLPEINISLPPDTDLIIASGIGQFMTVQFLLNKDPNINIQDNDGWTALMLASSNGHYQVVELLLSKDPDINIQNNEGVTALMDTSYNGHYEVVELLLSKDPDINIQNNEGVTALMFASENGHHQVVELLLSKDPDINIQDNEGVTALMFASQNGHHQVVELLLSKDPDINIQNNNGWTALMFASSNGHHQVVELLLSKDPDINIQNNNGWTALMFASSNGHHQVVELLLSKDPDINIQNNNGGTALMFASCNGHHQVVKLLLSKDPDINIQDNHGLTALMLASHNGHHQVVELLLSKDPDIDIQDDDGWTALMIASRYGHHQVVELLLSKDPDINIQNNNGWTALMLASSNGHHQVVELLLSKDPDINIQNNNGWTALMLASSNGHYQVVELLLSKDPDINIQNNEGVTALMFASSNGHHQVVELLLTAAAEGDLGTLFSMIYEVGMSPGTPLVAGITPLMIAASCGHIELVEALIKAGADVNKRNDDGMNALDIVNDISFYDRSDIEDFLISNTPAGEPDPVSNNAESTNKKPNTVTAIKSIFGMFNSFMKKAYDPYHSKKKELKIPHGRTNTQFSSDNYLIKKPLWLYMYFMYNL</sequence>
<dbReference type="InterPro" id="IPR036770">
    <property type="entry name" value="Ankyrin_rpt-contain_sf"/>
</dbReference>
<dbReference type="Pfam" id="PF12796">
    <property type="entry name" value="Ank_2"/>
    <property type="match status" value="2"/>
</dbReference>
<keyword evidence="1" id="KW-0677">Repeat</keyword>
<feature type="repeat" description="ANK" evidence="3">
    <location>
        <begin position="938"/>
        <end position="970"/>
    </location>
</feature>
<proteinExistence type="predicted"/>
<feature type="repeat" description="ANK" evidence="3">
    <location>
        <begin position="1136"/>
        <end position="1168"/>
    </location>
</feature>
<feature type="repeat" description="ANK" evidence="3">
    <location>
        <begin position="567"/>
        <end position="599"/>
    </location>
</feature>
<feature type="repeat" description="ANK" evidence="3">
    <location>
        <begin position="1004"/>
        <end position="1036"/>
    </location>
</feature>
<feature type="repeat" description="ANK" evidence="3">
    <location>
        <begin position="1070"/>
        <end position="1102"/>
    </location>
</feature>
<dbReference type="OrthoDB" id="5402602at2759"/>
<feature type="repeat" description="ANK" evidence="3">
    <location>
        <begin position="1037"/>
        <end position="1069"/>
    </location>
</feature>
<feature type="repeat" description="ANK" evidence="3">
    <location>
        <begin position="1268"/>
        <end position="1300"/>
    </location>
</feature>
<dbReference type="Pfam" id="PF13637">
    <property type="entry name" value="Ank_4"/>
    <property type="match status" value="3"/>
</dbReference>
<dbReference type="SUPFAM" id="SSF48403">
    <property type="entry name" value="Ankyrin repeat"/>
    <property type="match status" value="3"/>
</dbReference>
<feature type="repeat" description="ANK" evidence="3">
    <location>
        <begin position="971"/>
        <end position="1003"/>
    </location>
</feature>
<dbReference type="Gene3D" id="1.25.40.20">
    <property type="entry name" value="Ankyrin repeat-containing domain"/>
    <property type="match status" value="9"/>
</dbReference>
<feature type="repeat" description="ANK" evidence="3">
    <location>
        <begin position="905"/>
        <end position="937"/>
    </location>
</feature>
<dbReference type="InParanoid" id="A0A1X7TPW6"/>
<evidence type="ECO:0000256" key="2">
    <source>
        <dbReference type="ARBA" id="ARBA00023043"/>
    </source>
</evidence>
<feature type="transmembrane region" description="Helical" evidence="4">
    <location>
        <begin position="52"/>
        <end position="69"/>
    </location>
</feature>
<dbReference type="PRINTS" id="PR01415">
    <property type="entry name" value="ANKYRIN"/>
</dbReference>
<reference evidence="5" key="1">
    <citation type="submission" date="2017-05" db="UniProtKB">
        <authorList>
            <consortium name="EnsemblMetazoa"/>
        </authorList>
    </citation>
    <scope>IDENTIFICATION</scope>
</reference>
<dbReference type="EnsemblMetazoa" id="Aqu2.1.17123_001">
    <property type="protein sequence ID" value="Aqu2.1.17123_001"/>
    <property type="gene ID" value="Aqu2.1.17123"/>
</dbReference>
<dbReference type="eggNOG" id="KOG0504">
    <property type="taxonomic scope" value="Eukaryota"/>
</dbReference>
<feature type="repeat" description="ANK" evidence="3">
    <location>
        <begin position="1317"/>
        <end position="1349"/>
    </location>
</feature>
<feature type="repeat" description="ANK" evidence="3">
    <location>
        <begin position="1202"/>
        <end position="1234"/>
    </location>
</feature>